<evidence type="ECO:0000256" key="4">
    <source>
        <dbReference type="ARBA" id="ARBA00022989"/>
    </source>
</evidence>
<dbReference type="GO" id="GO:0016627">
    <property type="term" value="F:oxidoreductase activity, acting on the CH-CH group of donors"/>
    <property type="evidence" value="ECO:0007669"/>
    <property type="project" value="InterPro"/>
</dbReference>
<feature type="domain" description="3-oxo-5-alpha-steroid 4-dehydrogenase C-terminal" evidence="6">
    <location>
        <begin position="25"/>
        <end position="118"/>
    </location>
</feature>
<evidence type="ECO:0000256" key="2">
    <source>
        <dbReference type="ARBA" id="ARBA00007742"/>
    </source>
</evidence>
<keyword evidence="8" id="KW-1185">Reference proteome</keyword>
<dbReference type="PANTHER" id="PTHR10556">
    <property type="entry name" value="3-OXO-5-ALPHA-STEROID 4-DEHYDROGENASE"/>
    <property type="match status" value="1"/>
</dbReference>
<evidence type="ECO:0000313" key="7">
    <source>
        <dbReference type="EMBL" id="KZP13701.1"/>
    </source>
</evidence>
<dbReference type="PROSITE" id="PS50244">
    <property type="entry name" value="S5A_REDUCTASE"/>
    <property type="match status" value="1"/>
</dbReference>
<organism evidence="7 8">
    <name type="scientific">Athelia psychrophila</name>
    <dbReference type="NCBI Taxonomy" id="1759441"/>
    <lineage>
        <taxon>Eukaryota</taxon>
        <taxon>Fungi</taxon>
        <taxon>Dikarya</taxon>
        <taxon>Basidiomycota</taxon>
        <taxon>Agaricomycotina</taxon>
        <taxon>Agaricomycetes</taxon>
        <taxon>Agaricomycetidae</taxon>
        <taxon>Atheliales</taxon>
        <taxon>Atheliaceae</taxon>
        <taxon>Athelia</taxon>
    </lineage>
</organism>
<dbReference type="GO" id="GO:0016020">
    <property type="term" value="C:membrane"/>
    <property type="evidence" value="ECO:0007669"/>
    <property type="project" value="UniProtKB-SubCell"/>
</dbReference>
<gene>
    <name evidence="7" type="ORF">FIBSPDRAFT_960264</name>
</gene>
<dbReference type="Proteomes" id="UP000076532">
    <property type="component" value="Unassembled WGS sequence"/>
</dbReference>
<sequence>MTDPICTRFHAIWQRTESPQIGLFWIGHGCLYALVSYPNSLCEWAEWAGFALAAAPLPVAVALAARSWTGLGGMSPPWIFLLAEVVLMAPRALKGHAWYRRRFADYPRERRAVVPWVL</sequence>
<comment type="similarity">
    <text evidence="2">Belongs to the steroid 5-alpha reductase family.</text>
</comment>
<evidence type="ECO:0000256" key="1">
    <source>
        <dbReference type="ARBA" id="ARBA00004141"/>
    </source>
</evidence>
<protein>
    <recommendedName>
        <fullName evidence="6">3-oxo-5-alpha-steroid 4-dehydrogenase C-terminal domain-containing protein</fullName>
    </recommendedName>
</protein>
<evidence type="ECO:0000256" key="3">
    <source>
        <dbReference type="ARBA" id="ARBA00022692"/>
    </source>
</evidence>
<proteinExistence type="inferred from homology"/>
<dbReference type="Pfam" id="PF02544">
    <property type="entry name" value="Steroid_dh"/>
    <property type="match status" value="1"/>
</dbReference>
<dbReference type="InterPro" id="IPR039357">
    <property type="entry name" value="SRD5A/TECR"/>
</dbReference>
<reference evidence="7 8" key="1">
    <citation type="journal article" date="2016" name="Mol. Biol. Evol.">
        <title>Comparative Genomics of Early-Diverging Mushroom-Forming Fungi Provides Insights into the Origins of Lignocellulose Decay Capabilities.</title>
        <authorList>
            <person name="Nagy L.G."/>
            <person name="Riley R."/>
            <person name="Tritt A."/>
            <person name="Adam C."/>
            <person name="Daum C."/>
            <person name="Floudas D."/>
            <person name="Sun H."/>
            <person name="Yadav J.S."/>
            <person name="Pangilinan J."/>
            <person name="Larsson K.H."/>
            <person name="Matsuura K."/>
            <person name="Barry K."/>
            <person name="Labutti K."/>
            <person name="Kuo R."/>
            <person name="Ohm R.A."/>
            <person name="Bhattacharya S.S."/>
            <person name="Shirouzu T."/>
            <person name="Yoshinaga Y."/>
            <person name="Martin F.M."/>
            <person name="Grigoriev I.V."/>
            <person name="Hibbett D.S."/>
        </authorList>
    </citation>
    <scope>NUCLEOTIDE SEQUENCE [LARGE SCALE GENOMIC DNA]</scope>
    <source>
        <strain evidence="7 8">CBS 109695</strain>
    </source>
</reference>
<dbReference type="GO" id="GO:0006629">
    <property type="term" value="P:lipid metabolic process"/>
    <property type="evidence" value="ECO:0007669"/>
    <property type="project" value="InterPro"/>
</dbReference>
<dbReference type="EMBL" id="KV417628">
    <property type="protein sequence ID" value="KZP13701.1"/>
    <property type="molecule type" value="Genomic_DNA"/>
</dbReference>
<keyword evidence="3" id="KW-0812">Transmembrane</keyword>
<name>A0A166CIY0_9AGAM</name>
<keyword evidence="4" id="KW-1133">Transmembrane helix</keyword>
<dbReference type="InterPro" id="IPR001104">
    <property type="entry name" value="3-oxo-5_a-steroid_4-DH_C"/>
</dbReference>
<evidence type="ECO:0000313" key="8">
    <source>
        <dbReference type="Proteomes" id="UP000076532"/>
    </source>
</evidence>
<evidence type="ECO:0000256" key="5">
    <source>
        <dbReference type="ARBA" id="ARBA00023136"/>
    </source>
</evidence>
<dbReference type="AlphaFoldDB" id="A0A166CIY0"/>
<dbReference type="OrthoDB" id="5788137at2759"/>
<evidence type="ECO:0000259" key="6">
    <source>
        <dbReference type="Pfam" id="PF02544"/>
    </source>
</evidence>
<dbReference type="PANTHER" id="PTHR10556:SF43">
    <property type="entry name" value="STEROID 5-ALPHA-REDUCTASE DET2"/>
    <property type="match status" value="1"/>
</dbReference>
<accession>A0A166CIY0</accession>
<keyword evidence="5" id="KW-0472">Membrane</keyword>
<dbReference type="STRING" id="436010.A0A166CIY0"/>
<comment type="subcellular location">
    <subcellularLocation>
        <location evidence="1">Membrane</location>
        <topology evidence="1">Multi-pass membrane protein</topology>
    </subcellularLocation>
</comment>